<reference evidence="4" key="2">
    <citation type="submission" date="2024-06" db="EMBL/GenBank/DDBJ databases">
        <authorList>
            <person name="Petrova K.O."/>
            <person name="Toshchakov S.V."/>
            <person name="Boltjanskaja Y.V."/>
            <person name="Kevbrin V.V."/>
        </authorList>
    </citation>
    <scope>NUCLEOTIDE SEQUENCE</scope>
    <source>
        <strain evidence="4">Z-710</strain>
    </source>
</reference>
<feature type="transmembrane region" description="Helical" evidence="2">
    <location>
        <begin position="469"/>
        <end position="487"/>
    </location>
</feature>
<dbReference type="RefSeq" id="WP_353893211.1">
    <property type="nucleotide sequence ID" value="NZ_CP159485.1"/>
</dbReference>
<dbReference type="Gene3D" id="3.40.50.300">
    <property type="entry name" value="P-loop containing nucleotide triphosphate hydrolases"/>
    <property type="match status" value="2"/>
</dbReference>
<feature type="coiled-coil region" evidence="1">
    <location>
        <begin position="647"/>
        <end position="699"/>
    </location>
</feature>
<evidence type="ECO:0000256" key="2">
    <source>
        <dbReference type="SAM" id="Phobius"/>
    </source>
</evidence>
<keyword evidence="2" id="KW-0812">Transmembrane</keyword>
<dbReference type="PANTHER" id="PTHR41259">
    <property type="entry name" value="DOUBLE-STRAND BREAK REPAIR RAD50 ATPASE, PUTATIVE-RELATED"/>
    <property type="match status" value="1"/>
</dbReference>
<feature type="coiled-coil region" evidence="1">
    <location>
        <begin position="754"/>
        <end position="811"/>
    </location>
</feature>
<dbReference type="SUPFAM" id="SSF52540">
    <property type="entry name" value="P-loop containing nucleoside triphosphate hydrolases"/>
    <property type="match status" value="2"/>
</dbReference>
<dbReference type="Pfam" id="PF13514">
    <property type="entry name" value="AAA_27"/>
    <property type="match status" value="1"/>
</dbReference>
<name>A0AAU8HTT0_9FIRM</name>
<keyword evidence="1" id="KW-0175">Coiled coil</keyword>
<evidence type="ECO:0000259" key="3">
    <source>
        <dbReference type="Pfam" id="PF13514"/>
    </source>
</evidence>
<dbReference type="InterPro" id="IPR038734">
    <property type="entry name" value="YhaN_AAA"/>
</dbReference>
<reference evidence="4" key="1">
    <citation type="journal article" date="2018" name="Antonie Van Leeuwenhoek">
        <title>Proteinivorax hydrogeniformans sp. nov., an anaerobic, haloalkaliphilic bacterium fermenting proteinaceous compounds with high hydrogen production.</title>
        <authorList>
            <person name="Boltyanskaya Y."/>
            <person name="Detkova E."/>
            <person name="Pimenov N."/>
            <person name="Kevbrin V."/>
        </authorList>
    </citation>
    <scope>NUCLEOTIDE SEQUENCE</scope>
    <source>
        <strain evidence="4">Z-710</strain>
    </source>
</reference>
<gene>
    <name evidence="4" type="ORF">PRVXH_002626</name>
</gene>
<accession>A0AAU8HTT0</accession>
<evidence type="ECO:0000313" key="4">
    <source>
        <dbReference type="EMBL" id="XCI28659.1"/>
    </source>
</evidence>
<dbReference type="EMBL" id="CP159485">
    <property type="protein sequence ID" value="XCI28659.1"/>
    <property type="molecule type" value="Genomic_DNA"/>
</dbReference>
<evidence type="ECO:0000256" key="1">
    <source>
        <dbReference type="SAM" id="Coils"/>
    </source>
</evidence>
<dbReference type="PANTHER" id="PTHR41259:SF1">
    <property type="entry name" value="DOUBLE-STRAND BREAK REPAIR RAD50 ATPASE, PUTATIVE-RELATED"/>
    <property type="match status" value="1"/>
</dbReference>
<protein>
    <submittedName>
        <fullName evidence="4">AAA family ATPase</fullName>
    </submittedName>
</protein>
<keyword evidence="2" id="KW-0472">Membrane</keyword>
<feature type="transmembrane region" description="Helical" evidence="2">
    <location>
        <begin position="441"/>
        <end position="463"/>
    </location>
</feature>
<dbReference type="AlphaFoldDB" id="A0AAU8HTT0"/>
<feature type="domain" description="YhaN AAA" evidence="3">
    <location>
        <begin position="1"/>
        <end position="204"/>
    </location>
</feature>
<sequence>MKITKINISGFGIHKDFKLDELSPHFTVFYGQNEKGKTTLKKFISSILFGFESRRRVDRYPPINGGSYGGYLDLQTNKQVVRVKRIEGSKAKSNIKAKLSTLHGQEVKDLAELFPPGFNKKIFENVFCFDINQLQNFKSLHQEELTGYLQGAGFGVDVNSVVQNLTKETEQLYSPQSTKKKVNSLFIQLDEISKKEDKARLEADKIPMLEQKIKEVNSQLVNQKKLREGLENEINKLEKLNKIRPAYFSLLEIEALLQSLPSKVVDSNHVSSALEIEKEIEYLKNELDQIRIEEERIQIEQSQKKPEKLLLTMEDQINKAAMEANIAREKPPLFKLKEELESKKEQVEKLLESAYFYGDNQELLSVNTSSCSTILDNINDEYSKLSSESEYLEKEQQKVEKRLEEISLKVNERDFKEQKKLFNRLQYLKGQLSGQTAKKGYTFSFLSLGLVALTVFAGFFGIITTGASTLIAFVGSCVFFISLSYEFNSYLKRKRQENMVNKEIIKICAKLGTSSDESSMLRQNERLNNLAYLLEEREKLLSIQKKLKHQKQSTDKKLEDLQKRKSELLINININQGQSIKEAKIAIEKIGRCQQILYDIKRKESQLREAEGKVNKFVKSVSDLVNRIYKGDTVETLEDSLVNLNKLENQLNLHKKYKTEQEKIEKELAMLGQRKQILSQQLEDKNNKLSKLYSDTETKSLEQLKERYKKSKHKDELLSKMHKLKMEISLSPWERKEIGKELEKIKGTDIDEKIGKYKIQKKDADNKIDNLLNEYGKLENQLDTLKNSQVLENLQYEKETLNSELTEALSHYYSLSIGKKILENAMEAHKNKRQPGVLDRASRYFKQITSNEYLKVVSDEEKNTFKAITKEGEKLLPTQLSRGTQEQLFLSIRLALAVEFAQANKPLPLVVDDIMVNFDKERRKQVLKVIKDVSKKIQILFFTCHDYMVDEISYEFGDNSSIVNL</sequence>
<feature type="coiled-coil region" evidence="1">
    <location>
        <begin position="213"/>
        <end position="243"/>
    </location>
</feature>
<organism evidence="4">
    <name type="scientific">Proteinivorax hydrogeniformans</name>
    <dbReference type="NCBI Taxonomy" id="1826727"/>
    <lineage>
        <taxon>Bacteria</taxon>
        <taxon>Bacillati</taxon>
        <taxon>Bacillota</taxon>
        <taxon>Clostridia</taxon>
        <taxon>Eubacteriales</taxon>
        <taxon>Proteinivoracaceae</taxon>
        <taxon>Proteinivorax</taxon>
    </lineage>
</organism>
<keyword evidence="2" id="KW-1133">Transmembrane helix</keyword>
<feature type="coiled-coil region" evidence="1">
    <location>
        <begin position="544"/>
        <end position="571"/>
    </location>
</feature>
<proteinExistence type="predicted"/>
<feature type="coiled-coil region" evidence="1">
    <location>
        <begin position="273"/>
        <end position="409"/>
    </location>
</feature>
<dbReference type="InterPro" id="IPR027417">
    <property type="entry name" value="P-loop_NTPase"/>
</dbReference>